<dbReference type="RefSeq" id="YP_010246735.1">
    <property type="nucleotide sequence ID" value="NC_060137.1"/>
</dbReference>
<organism evidence="1 2">
    <name type="scientific">Gordonia phage Syleon</name>
    <dbReference type="NCBI Taxonomy" id="2653718"/>
    <lineage>
        <taxon>Viruses</taxon>
        <taxon>Duplodnaviria</taxon>
        <taxon>Heunggongvirae</taxon>
        <taxon>Uroviricota</taxon>
        <taxon>Caudoviricetes</taxon>
        <taxon>Deeyouvirinae</taxon>
        <taxon>Octobienvirus</taxon>
        <taxon>Octobienvirus syleon</taxon>
    </lineage>
</organism>
<accession>A0A5Q2WH12</accession>
<keyword evidence="2" id="KW-1185">Reference proteome</keyword>
<dbReference type="Proteomes" id="UP000346466">
    <property type="component" value="Segment"/>
</dbReference>
<protein>
    <submittedName>
        <fullName evidence="1">Uncharacterized protein</fullName>
    </submittedName>
</protein>
<gene>
    <name evidence="1" type="primary">76</name>
    <name evidence="1" type="ORF">SEA_SYLEON_76</name>
</gene>
<sequence length="65" mass="6969">MSTNGKTHLTTPAFSVYGEEASVLVRPSTKHDGGIMLNQASSWVHLDPGMVDAVQDAIDQLTGRE</sequence>
<evidence type="ECO:0000313" key="2">
    <source>
        <dbReference type="Proteomes" id="UP000346466"/>
    </source>
</evidence>
<dbReference type="KEGG" id="vg:70081300"/>
<dbReference type="GeneID" id="70081300"/>
<proteinExistence type="predicted"/>
<name>A0A5Q2WH12_9CAUD</name>
<dbReference type="EMBL" id="MN444870">
    <property type="protein sequence ID" value="QGH75805.1"/>
    <property type="molecule type" value="Genomic_DNA"/>
</dbReference>
<reference evidence="1 2" key="1">
    <citation type="submission" date="2019-09" db="EMBL/GenBank/DDBJ databases">
        <authorList>
            <person name="Falcon-Lizardi N."/>
            <person name="Rios-Rosa Y."/>
            <person name="Rivera-Cruz A."/>
            <person name="Rivera-Espinal N.S."/>
            <person name="Rodriguez-Cotto F.E."/>
            <person name="Rosa-Flores A.N."/>
            <person name="Rubin M.R."/>
            <person name="Vazquez E."/>
            <person name="Molloy S.D."/>
            <person name="Garlena R.A."/>
            <person name="Russell D.A."/>
            <person name="Pope W.H."/>
            <person name="Jacobs-Sera D."/>
            <person name="Hatfull G.F."/>
        </authorList>
    </citation>
    <scope>NUCLEOTIDE SEQUENCE [LARGE SCALE GENOMIC DNA]</scope>
</reference>
<evidence type="ECO:0000313" key="1">
    <source>
        <dbReference type="EMBL" id="QGH75805.1"/>
    </source>
</evidence>